<dbReference type="AlphaFoldDB" id="A0A4C1VXY3"/>
<evidence type="ECO:0000256" key="1">
    <source>
        <dbReference type="ARBA" id="ARBA00004141"/>
    </source>
</evidence>
<evidence type="ECO:0000256" key="3">
    <source>
        <dbReference type="ARBA" id="ARBA00022692"/>
    </source>
</evidence>
<dbReference type="PANTHER" id="PTHR21716:SF4">
    <property type="entry name" value="TRANSMEMBRANE PROTEIN 245"/>
    <property type="match status" value="1"/>
</dbReference>
<dbReference type="EMBL" id="BGZK01000431">
    <property type="protein sequence ID" value="GBP43202.1"/>
    <property type="molecule type" value="Genomic_DNA"/>
</dbReference>
<dbReference type="SUPFAM" id="SSF51126">
    <property type="entry name" value="Pectin lyase-like"/>
    <property type="match status" value="1"/>
</dbReference>
<gene>
    <name evidence="7" type="primary">TMEM245</name>
    <name evidence="7" type="ORF">EVAR_26880_1</name>
</gene>
<keyword evidence="3 6" id="KW-0812">Transmembrane</keyword>
<dbReference type="Gene3D" id="3.80.10.10">
    <property type="entry name" value="Ribonuclease Inhibitor"/>
    <property type="match status" value="1"/>
</dbReference>
<dbReference type="Proteomes" id="UP000299102">
    <property type="component" value="Unassembled WGS sequence"/>
</dbReference>
<keyword evidence="8" id="KW-1185">Reference proteome</keyword>
<dbReference type="OrthoDB" id="5970161at2759"/>
<evidence type="ECO:0000256" key="5">
    <source>
        <dbReference type="ARBA" id="ARBA00023136"/>
    </source>
</evidence>
<dbReference type="InterPro" id="IPR032675">
    <property type="entry name" value="LRR_dom_sf"/>
</dbReference>
<evidence type="ECO:0000256" key="4">
    <source>
        <dbReference type="ARBA" id="ARBA00022989"/>
    </source>
</evidence>
<dbReference type="GO" id="GO:0016020">
    <property type="term" value="C:membrane"/>
    <property type="evidence" value="ECO:0007669"/>
    <property type="project" value="UniProtKB-SubCell"/>
</dbReference>
<evidence type="ECO:0000313" key="7">
    <source>
        <dbReference type="EMBL" id="GBP43202.1"/>
    </source>
</evidence>
<organism evidence="7 8">
    <name type="scientific">Eumeta variegata</name>
    <name type="common">Bagworm moth</name>
    <name type="synonym">Eumeta japonica</name>
    <dbReference type="NCBI Taxonomy" id="151549"/>
    <lineage>
        <taxon>Eukaryota</taxon>
        <taxon>Metazoa</taxon>
        <taxon>Ecdysozoa</taxon>
        <taxon>Arthropoda</taxon>
        <taxon>Hexapoda</taxon>
        <taxon>Insecta</taxon>
        <taxon>Pterygota</taxon>
        <taxon>Neoptera</taxon>
        <taxon>Endopterygota</taxon>
        <taxon>Lepidoptera</taxon>
        <taxon>Glossata</taxon>
        <taxon>Ditrysia</taxon>
        <taxon>Tineoidea</taxon>
        <taxon>Psychidae</taxon>
        <taxon>Oiketicinae</taxon>
        <taxon>Eumeta</taxon>
    </lineage>
</organism>
<sequence length="1131" mass="126664">MSPLNGWHPVRTNPAAFFSAIGSWGTLADNFRLFDNYFYPESSLLTAFNLVMANENVDDRKKEVITIDTLKRSESEPKVDDKGFETPEKEMKQMFEKSPDSLAKRGSWTETESITSSPRHAKMLYKTRTMSALPLSTTKKSPFESQILASLKKRSFIENYEKNNLENDEEETALYFKLLFFGCTCVLIWKHIWLLPMMLFFLGIHVVKRMLVFFGVSLFFKKQYGNVMNKFDSWWRDRQSAIVPAHVRGICKMLSVLNSNIRSAAYDSVDSVSSCIVITGLILFVICASIFICIQIYSEAIVVLQLSGSVLNSTIVQNSELHAYLPEGWEEKVDSLIDDAYTYGREGISKAAYELTLISNEHVNLQRELEVAHRRSQPHRSHWCIADFGRNRISDGGGSDGDGSGIKNILVEGDPEKIARVEQQVLELWDRIYQSWVSGHFQSNGPQVDSAAVQDSWDSFITNVTKTPGIFDYSGIIAWVQANVGTLTAIASSVWAPLASNMSLLAGSLGTFASVVLCSGGAILNFILSLVIFFTTLFYLLASSNNLYKPVELITQIQPNFGPKLGTALTVAINQVFRASFKMALFYGLWTWLVHNLFGAKVVYLPSAVSIEKDVVKAYRQRGRSALEVASGSRSVYETTIHLKDYHSAHSSVTVRDCKHVKVVLDCISLQRLSRLKHLLIKDCDKLEFASVAVGALSQSPSQFTIDNVKEVKSIPGGFFKSPATSTQRKCLGVPTLKSFTIRNSKVNLIKEGAIYNATGVQKIEFNNVTIDNIEKRAIDAIMVGRDTSFTIDNTKIDNLKSNSVVVVTKTATITGNTFGSVLSYSVNITADSVKLSNNMFNKIEQSGLSFRGTAIDIVNNSIDMLSSNALADIKCSRRKSSYQYLNFSNNTIRNVEPYSLWFDHASCKNSDGVVTVRNNKIRCKCQDISFLTMSNPIHQDLNNLFLDPNNNNTCLSAPCLLPIEVVKILTRNHMCQLDLNPQVTCMLYYDNKRNVTETIVEDEETTEPAPTFYLIRQASVPSGDAGVALTAMDRDDLLRASNLNVTNRTMIRVVFDSSRDFVDTLRSTSISRSRHDERPRPAEDAFPVARCTGSRCRNVANDRQKALDFYKYVYAQLRLPRPDVNKNSNR</sequence>
<comment type="caution">
    <text evidence="7">The sequence shown here is derived from an EMBL/GenBank/DDBJ whole genome shotgun (WGS) entry which is preliminary data.</text>
</comment>
<feature type="transmembrane region" description="Helical" evidence="6">
    <location>
        <begin position="272"/>
        <end position="297"/>
    </location>
</feature>
<keyword evidence="4 6" id="KW-1133">Transmembrane helix</keyword>
<reference evidence="7 8" key="1">
    <citation type="journal article" date="2019" name="Commun. Biol.">
        <title>The bagworm genome reveals a unique fibroin gene that provides high tensile strength.</title>
        <authorList>
            <person name="Kono N."/>
            <person name="Nakamura H."/>
            <person name="Ohtoshi R."/>
            <person name="Tomita M."/>
            <person name="Numata K."/>
            <person name="Arakawa K."/>
        </authorList>
    </citation>
    <scope>NUCLEOTIDE SEQUENCE [LARGE SCALE GENOMIC DNA]</scope>
</reference>
<feature type="transmembrane region" description="Helical" evidence="6">
    <location>
        <begin position="198"/>
        <end position="220"/>
    </location>
</feature>
<dbReference type="InterPro" id="IPR011050">
    <property type="entry name" value="Pectin_lyase_fold/virulence"/>
</dbReference>
<dbReference type="InterPro" id="IPR002549">
    <property type="entry name" value="AI-2E-like"/>
</dbReference>
<dbReference type="STRING" id="151549.A0A4C1VXY3"/>
<dbReference type="PANTHER" id="PTHR21716">
    <property type="entry name" value="TRANSMEMBRANE PROTEIN"/>
    <property type="match status" value="1"/>
</dbReference>
<keyword evidence="5 6" id="KW-0472">Membrane</keyword>
<proteinExistence type="inferred from homology"/>
<comment type="subcellular location">
    <subcellularLocation>
        <location evidence="1">Membrane</location>
        <topology evidence="1">Multi-pass membrane protein</topology>
    </subcellularLocation>
</comment>
<evidence type="ECO:0000256" key="6">
    <source>
        <dbReference type="SAM" id="Phobius"/>
    </source>
</evidence>
<protein>
    <submittedName>
        <fullName evidence="7">Transmembrane protein 245</fullName>
    </submittedName>
</protein>
<accession>A0A4C1VXY3</accession>
<evidence type="ECO:0000256" key="2">
    <source>
        <dbReference type="ARBA" id="ARBA00009773"/>
    </source>
</evidence>
<evidence type="ECO:0000313" key="8">
    <source>
        <dbReference type="Proteomes" id="UP000299102"/>
    </source>
</evidence>
<feature type="transmembrane region" description="Helical" evidence="6">
    <location>
        <begin position="522"/>
        <end position="542"/>
    </location>
</feature>
<comment type="similarity">
    <text evidence="2">Belongs to the autoinducer-2 exporter (AI-2E) (TC 2.A.86) family.</text>
</comment>
<name>A0A4C1VXY3_EUMVA</name>